<keyword evidence="2" id="KW-0342">GTP-binding</keyword>
<reference evidence="4 5" key="1">
    <citation type="submission" date="2019-08" db="EMBL/GenBank/DDBJ databases">
        <title>Whole genome of Aphis craccivora.</title>
        <authorList>
            <person name="Voronova N.V."/>
            <person name="Shulinski R.S."/>
            <person name="Bandarenka Y.V."/>
            <person name="Zhorov D.G."/>
            <person name="Warner D."/>
        </authorList>
    </citation>
    <scope>NUCLEOTIDE SEQUENCE [LARGE SCALE GENOMIC DNA]</scope>
    <source>
        <strain evidence="4">180601</strain>
        <tissue evidence="4">Whole Body</tissue>
    </source>
</reference>
<dbReference type="InterPro" id="IPR030381">
    <property type="entry name" value="G_DYNAMIN_dom"/>
</dbReference>
<comment type="caution">
    <text evidence="4">The sequence shown here is derived from an EMBL/GenBank/DDBJ whole genome shotgun (WGS) entry which is preliminary data.</text>
</comment>
<keyword evidence="1" id="KW-0547">Nucleotide-binding</keyword>
<evidence type="ECO:0000313" key="5">
    <source>
        <dbReference type="Proteomes" id="UP000478052"/>
    </source>
</evidence>
<dbReference type="CDD" id="cd08771">
    <property type="entry name" value="DLP_1"/>
    <property type="match status" value="1"/>
</dbReference>
<evidence type="ECO:0000256" key="1">
    <source>
        <dbReference type="ARBA" id="ARBA00022741"/>
    </source>
</evidence>
<dbReference type="OrthoDB" id="5061070at2759"/>
<dbReference type="InterPro" id="IPR027417">
    <property type="entry name" value="P-loop_NTPase"/>
</dbReference>
<dbReference type="PANTHER" id="PTHR11566:SF21">
    <property type="entry name" value="DYNAMIN RELATED PROTEIN 1, ISOFORM A"/>
    <property type="match status" value="1"/>
</dbReference>
<dbReference type="InterPro" id="IPR045063">
    <property type="entry name" value="Dynamin_N"/>
</dbReference>
<evidence type="ECO:0000256" key="2">
    <source>
        <dbReference type="ARBA" id="ARBA00023134"/>
    </source>
</evidence>
<dbReference type="InterPro" id="IPR000375">
    <property type="entry name" value="Dynamin_stalk"/>
</dbReference>
<accession>A0A6G0ZQS5</accession>
<gene>
    <name evidence="4" type="ORF">FWK35_00000664</name>
</gene>
<dbReference type="Pfam" id="PF00350">
    <property type="entry name" value="Dynamin_N"/>
    <property type="match status" value="1"/>
</dbReference>
<dbReference type="AlphaFoldDB" id="A0A6G0ZQS5"/>
<dbReference type="PRINTS" id="PR00195">
    <property type="entry name" value="DYNAMIN"/>
</dbReference>
<dbReference type="GO" id="GO:0003924">
    <property type="term" value="F:GTPase activity"/>
    <property type="evidence" value="ECO:0007669"/>
    <property type="project" value="InterPro"/>
</dbReference>
<protein>
    <submittedName>
        <fullName evidence="4">Dynamin-1-like protein</fullName>
    </submittedName>
</protein>
<dbReference type="PANTHER" id="PTHR11566">
    <property type="entry name" value="DYNAMIN"/>
    <property type="match status" value="1"/>
</dbReference>
<dbReference type="GO" id="GO:0008017">
    <property type="term" value="F:microtubule binding"/>
    <property type="evidence" value="ECO:0007669"/>
    <property type="project" value="TreeGrafter"/>
</dbReference>
<feature type="domain" description="Dynamin-type G" evidence="3">
    <location>
        <begin position="31"/>
        <end position="295"/>
    </location>
</feature>
<evidence type="ECO:0000259" key="3">
    <source>
        <dbReference type="PROSITE" id="PS51718"/>
    </source>
</evidence>
<dbReference type="PROSITE" id="PS51718">
    <property type="entry name" value="G_DYNAMIN_2"/>
    <property type="match status" value="1"/>
</dbReference>
<dbReference type="GO" id="GO:0005737">
    <property type="term" value="C:cytoplasm"/>
    <property type="evidence" value="ECO:0007669"/>
    <property type="project" value="TreeGrafter"/>
</dbReference>
<dbReference type="GO" id="GO:0005874">
    <property type="term" value="C:microtubule"/>
    <property type="evidence" value="ECO:0007669"/>
    <property type="project" value="TreeGrafter"/>
</dbReference>
<dbReference type="InterPro" id="IPR022812">
    <property type="entry name" value="Dynamin"/>
</dbReference>
<name>A0A6G0ZQS5_APHCR</name>
<dbReference type="Proteomes" id="UP000478052">
    <property type="component" value="Unassembled WGS sequence"/>
</dbReference>
<evidence type="ECO:0000313" key="4">
    <source>
        <dbReference type="EMBL" id="KAF0773706.1"/>
    </source>
</evidence>
<dbReference type="Pfam" id="PF01031">
    <property type="entry name" value="Dynamin_M"/>
    <property type="match status" value="1"/>
</dbReference>
<proteinExistence type="predicted"/>
<dbReference type="Gene3D" id="3.40.50.300">
    <property type="entry name" value="P-loop containing nucleotide triphosphate hydrolases"/>
    <property type="match status" value="1"/>
</dbReference>
<sequence length="439" mass="49289">MVMVFSKLIMESLIQTINKLQDVFAVVNANPIDLPQIVVVGSQSSGKSSVLESLVGKSFLPRGTGIVTCAPFILQMIKYTDKDREFMLKLTNNDNIKEWALRQEIEKRTDILAGENKRITDKPIVLQVYTSLYTLTFVDFPGITKISVGNQPKDIDDQIEKLIFKYVQQSNSIILAVVTANTDIATSESLKIAKISDPEGARTIAVVTKLDLIDQGTIKDSTDLLCGLLTDIYSSYRATFMGDRIDISDKTFVGGARIVQVINDTFVEEFMKMDPLQDLSDEDIRIKLLNTAGIKKSSSINQKALEYLVSKQLGNLIEPALSCVDIIKNTEKCIGNNNVTYLDKLRNLKNIQYDLLTLEREIIKDLYKEMLAGLCSMYDSDEICVQQLKKDVLIPFINIPSSERMLVEEEGVAEERQRAELLLNAVNRGFKCLDEIQCQ</sequence>
<organism evidence="4 5">
    <name type="scientific">Aphis craccivora</name>
    <name type="common">Cowpea aphid</name>
    <dbReference type="NCBI Taxonomy" id="307492"/>
    <lineage>
        <taxon>Eukaryota</taxon>
        <taxon>Metazoa</taxon>
        <taxon>Ecdysozoa</taxon>
        <taxon>Arthropoda</taxon>
        <taxon>Hexapoda</taxon>
        <taxon>Insecta</taxon>
        <taxon>Pterygota</taxon>
        <taxon>Neoptera</taxon>
        <taxon>Paraneoptera</taxon>
        <taxon>Hemiptera</taxon>
        <taxon>Sternorrhyncha</taxon>
        <taxon>Aphidomorpha</taxon>
        <taxon>Aphidoidea</taxon>
        <taxon>Aphididae</taxon>
        <taxon>Aphidini</taxon>
        <taxon>Aphis</taxon>
        <taxon>Aphis</taxon>
    </lineage>
</organism>
<dbReference type="SUPFAM" id="SSF52540">
    <property type="entry name" value="P-loop containing nucleoside triphosphate hydrolases"/>
    <property type="match status" value="1"/>
</dbReference>
<dbReference type="GO" id="GO:0016020">
    <property type="term" value="C:membrane"/>
    <property type="evidence" value="ECO:0007669"/>
    <property type="project" value="TreeGrafter"/>
</dbReference>
<dbReference type="GO" id="GO:0005525">
    <property type="term" value="F:GTP binding"/>
    <property type="evidence" value="ECO:0007669"/>
    <property type="project" value="InterPro"/>
</dbReference>
<dbReference type="SMART" id="SM00053">
    <property type="entry name" value="DYNc"/>
    <property type="match status" value="1"/>
</dbReference>
<keyword evidence="5" id="KW-1185">Reference proteome</keyword>
<dbReference type="EMBL" id="VUJU01000036">
    <property type="protein sequence ID" value="KAF0773706.1"/>
    <property type="molecule type" value="Genomic_DNA"/>
</dbReference>
<dbReference type="InterPro" id="IPR001401">
    <property type="entry name" value="Dynamin_GTPase"/>
</dbReference>